<dbReference type="Proteomes" id="UP000187209">
    <property type="component" value="Unassembled WGS sequence"/>
</dbReference>
<feature type="compositionally biased region" description="Basic residues" evidence="1">
    <location>
        <begin position="448"/>
        <end position="459"/>
    </location>
</feature>
<evidence type="ECO:0000313" key="3">
    <source>
        <dbReference type="Proteomes" id="UP000187209"/>
    </source>
</evidence>
<dbReference type="OrthoDB" id="321282at2759"/>
<protein>
    <submittedName>
        <fullName evidence="2">Uncharacterized protein</fullName>
    </submittedName>
</protein>
<feature type="region of interest" description="Disordered" evidence="1">
    <location>
        <begin position="368"/>
        <end position="388"/>
    </location>
</feature>
<dbReference type="EMBL" id="MPUH01000687">
    <property type="protein sequence ID" value="OMJ75506.1"/>
    <property type="molecule type" value="Genomic_DNA"/>
</dbReference>
<name>A0A1R2BFF2_9CILI</name>
<keyword evidence="3" id="KW-1185">Reference proteome</keyword>
<accession>A0A1R2BFF2</accession>
<feature type="compositionally biased region" description="Polar residues" evidence="1">
    <location>
        <begin position="435"/>
        <end position="447"/>
    </location>
</feature>
<organism evidence="2 3">
    <name type="scientific">Stentor coeruleus</name>
    <dbReference type="NCBI Taxonomy" id="5963"/>
    <lineage>
        <taxon>Eukaryota</taxon>
        <taxon>Sar</taxon>
        <taxon>Alveolata</taxon>
        <taxon>Ciliophora</taxon>
        <taxon>Postciliodesmatophora</taxon>
        <taxon>Heterotrichea</taxon>
        <taxon>Heterotrichida</taxon>
        <taxon>Stentoridae</taxon>
        <taxon>Stentor</taxon>
    </lineage>
</organism>
<dbReference type="AlphaFoldDB" id="A0A1R2BFF2"/>
<gene>
    <name evidence="2" type="ORF">SteCoe_25357</name>
</gene>
<sequence>MSNNKIPLKILETGICRGSKLLNWFYSDPMGIVCKKPINGSPRTKHLLNYFLNQRVLILEKYNPDKIICYLYHRKGIKIVNAKEAIELAGNQLHGLQVRSIHLALPSSANYHNIYRISALNNNGELHNTLTYGKLSKDSNEEIKDPVICERAHSLIVYLSDLILKHYLKYIKSLKIDLIADINGQFHIIKVKELVLSDTSAGQECFKRRSGRAVTLKTQEDSSEELSEEPDAVYGQIKIVHEKDQRKKDINYKFPLKKSTSENSDVFLEMIAKTFDRERKTQEALEIIRCKREEIESADKVNKRKAFQMNSLKTSKESLPKKCFNSINDLLYYVEKTRPRVWLKDNQANEVQYNTIDLQLNSPTTEKDILQESSESEQEQELKNQKLSGANSQGYFKRRYEQTFMNFLTDEENRIRNKILISRLKINSQSQRLMSFSGQKSEMSSYRRSIRKTKSPIYI</sequence>
<evidence type="ECO:0000313" key="2">
    <source>
        <dbReference type="EMBL" id="OMJ75506.1"/>
    </source>
</evidence>
<proteinExistence type="predicted"/>
<reference evidence="2 3" key="1">
    <citation type="submission" date="2016-11" db="EMBL/GenBank/DDBJ databases">
        <title>The macronuclear genome of Stentor coeruleus: a giant cell with tiny introns.</title>
        <authorList>
            <person name="Slabodnick M."/>
            <person name="Ruby J.G."/>
            <person name="Reiff S.B."/>
            <person name="Swart E.C."/>
            <person name="Gosai S."/>
            <person name="Prabakaran S."/>
            <person name="Witkowska E."/>
            <person name="Larue G.E."/>
            <person name="Fisher S."/>
            <person name="Freeman R.M."/>
            <person name="Gunawardena J."/>
            <person name="Chu W."/>
            <person name="Stover N.A."/>
            <person name="Gregory B.D."/>
            <person name="Nowacki M."/>
            <person name="Derisi J."/>
            <person name="Roy S.W."/>
            <person name="Marshall W.F."/>
            <person name="Sood P."/>
        </authorList>
    </citation>
    <scope>NUCLEOTIDE SEQUENCE [LARGE SCALE GENOMIC DNA]</scope>
    <source>
        <strain evidence="2">WM001</strain>
    </source>
</reference>
<feature type="region of interest" description="Disordered" evidence="1">
    <location>
        <begin position="435"/>
        <end position="459"/>
    </location>
</feature>
<evidence type="ECO:0000256" key="1">
    <source>
        <dbReference type="SAM" id="MobiDB-lite"/>
    </source>
</evidence>
<comment type="caution">
    <text evidence="2">The sequence shown here is derived from an EMBL/GenBank/DDBJ whole genome shotgun (WGS) entry which is preliminary data.</text>
</comment>